<sequence>MPMVAARMRAVAIHAMCSRPSNSPTIVGGAAVKMVWFSAPSSMVGIGAAKIGPKLRGLLGWSLVSGPPGRG</sequence>
<gene>
    <name evidence="1" type="ORF">GCM10009550_29220</name>
</gene>
<evidence type="ECO:0000313" key="2">
    <source>
        <dbReference type="Proteomes" id="UP001500665"/>
    </source>
</evidence>
<evidence type="ECO:0000313" key="1">
    <source>
        <dbReference type="EMBL" id="GAA0950577.1"/>
    </source>
</evidence>
<proteinExistence type="predicted"/>
<organism evidence="1 2">
    <name type="scientific">Actinocorallia libanotica</name>
    <dbReference type="NCBI Taxonomy" id="46162"/>
    <lineage>
        <taxon>Bacteria</taxon>
        <taxon>Bacillati</taxon>
        <taxon>Actinomycetota</taxon>
        <taxon>Actinomycetes</taxon>
        <taxon>Streptosporangiales</taxon>
        <taxon>Thermomonosporaceae</taxon>
        <taxon>Actinocorallia</taxon>
    </lineage>
</organism>
<name>A0ABN1R2F4_9ACTN</name>
<keyword evidence="2" id="KW-1185">Reference proteome</keyword>
<accession>A0ABN1R2F4</accession>
<dbReference type="Proteomes" id="UP001500665">
    <property type="component" value="Unassembled WGS sequence"/>
</dbReference>
<comment type="caution">
    <text evidence="1">The sequence shown here is derived from an EMBL/GenBank/DDBJ whole genome shotgun (WGS) entry which is preliminary data.</text>
</comment>
<dbReference type="EMBL" id="BAAAHH010000010">
    <property type="protein sequence ID" value="GAA0950577.1"/>
    <property type="molecule type" value="Genomic_DNA"/>
</dbReference>
<protein>
    <submittedName>
        <fullName evidence="1">Uncharacterized protein</fullName>
    </submittedName>
</protein>
<dbReference type="RefSeq" id="WP_344240912.1">
    <property type="nucleotide sequence ID" value="NZ_BAAAHH010000010.1"/>
</dbReference>
<reference evidence="1 2" key="1">
    <citation type="journal article" date="2019" name="Int. J. Syst. Evol. Microbiol.">
        <title>The Global Catalogue of Microorganisms (GCM) 10K type strain sequencing project: providing services to taxonomists for standard genome sequencing and annotation.</title>
        <authorList>
            <consortium name="The Broad Institute Genomics Platform"/>
            <consortium name="The Broad Institute Genome Sequencing Center for Infectious Disease"/>
            <person name="Wu L."/>
            <person name="Ma J."/>
        </authorList>
    </citation>
    <scope>NUCLEOTIDE SEQUENCE [LARGE SCALE GENOMIC DNA]</scope>
    <source>
        <strain evidence="1 2">JCM 10696</strain>
    </source>
</reference>